<dbReference type="EMBL" id="QEWH01000029">
    <property type="protein sequence ID" value="RBA48639.1"/>
    <property type="molecule type" value="Genomic_DNA"/>
</dbReference>
<gene>
    <name evidence="3" type="ORF">DC346_05760</name>
</gene>
<dbReference type="GO" id="GO:0000287">
    <property type="term" value="F:magnesium ion binding"/>
    <property type="evidence" value="ECO:0007669"/>
    <property type="project" value="InterPro"/>
</dbReference>
<dbReference type="InterPro" id="IPR050559">
    <property type="entry name" value="P-Pant_transferase_sf"/>
</dbReference>
<dbReference type="Gene3D" id="3.90.470.20">
    <property type="entry name" value="4'-phosphopantetheinyl transferase domain"/>
    <property type="match status" value="2"/>
</dbReference>
<evidence type="ECO:0000256" key="2">
    <source>
        <dbReference type="ARBA" id="ARBA00022679"/>
    </source>
</evidence>
<name>A0A350EG29_ACIJU</name>
<dbReference type="PANTHER" id="PTHR12215:SF10">
    <property type="entry name" value="L-AMINOADIPATE-SEMIALDEHYDE DEHYDROGENASE-PHOSPHOPANTETHEINYL TRANSFERASE"/>
    <property type="match status" value="1"/>
</dbReference>
<dbReference type="Proteomes" id="UP000253688">
    <property type="component" value="Unassembled WGS sequence"/>
</dbReference>
<dbReference type="RefSeq" id="WP_004908977.1">
    <property type="nucleotide sequence ID" value="NZ_BBSD01000016.1"/>
</dbReference>
<comment type="caution">
    <text evidence="3">The sequence shown here is derived from an EMBL/GenBank/DDBJ whole genome shotgun (WGS) entry which is preliminary data.</text>
</comment>
<dbReference type="InterPro" id="IPR008278">
    <property type="entry name" value="4-PPantetheinyl_Trfase_dom"/>
</dbReference>
<accession>A0A350EG29</accession>
<reference evidence="3 4" key="1">
    <citation type="submission" date="2018-04" db="EMBL/GenBank/DDBJ databases">
        <title>Acinetobacter junii Genome sequencing and assembly.</title>
        <authorList>
            <person name="Su J."/>
            <person name="Rensing C."/>
            <person name="Mazhar H.S."/>
        </authorList>
    </citation>
    <scope>NUCLEOTIDE SEQUENCE [LARGE SCALE GENOMIC DNA]</scope>
    <source>
        <strain evidence="3 4">SC22</strain>
    </source>
</reference>
<keyword evidence="2" id="KW-0808">Transferase</keyword>
<evidence type="ECO:0000256" key="1">
    <source>
        <dbReference type="ARBA" id="ARBA00010990"/>
    </source>
</evidence>
<dbReference type="InterPro" id="IPR037143">
    <property type="entry name" value="4-PPantetheinyl_Trfase_dom_sf"/>
</dbReference>
<comment type="similarity">
    <text evidence="1">Belongs to the P-Pant transferase superfamily. Gsp/Sfp/HetI/AcpT family.</text>
</comment>
<dbReference type="GO" id="GO:0005829">
    <property type="term" value="C:cytosol"/>
    <property type="evidence" value="ECO:0007669"/>
    <property type="project" value="TreeGrafter"/>
</dbReference>
<dbReference type="KEGG" id="ajn:BVL33_14760"/>
<dbReference type="GO" id="GO:0019878">
    <property type="term" value="P:lysine biosynthetic process via aminoadipic acid"/>
    <property type="evidence" value="ECO:0007669"/>
    <property type="project" value="TreeGrafter"/>
</dbReference>
<dbReference type="AlphaFoldDB" id="A0A350EG29"/>
<dbReference type="PANTHER" id="PTHR12215">
    <property type="entry name" value="PHOSPHOPANTETHEINE TRANSFERASE"/>
    <property type="match status" value="1"/>
</dbReference>
<dbReference type="Pfam" id="PF01648">
    <property type="entry name" value="ACPS"/>
    <property type="match status" value="1"/>
</dbReference>
<dbReference type="STRING" id="40215.BVL33_14760"/>
<protein>
    <submittedName>
        <fullName evidence="3">ACP synthase</fullName>
    </submittedName>
</protein>
<evidence type="ECO:0000313" key="4">
    <source>
        <dbReference type="Proteomes" id="UP000253688"/>
    </source>
</evidence>
<evidence type="ECO:0000313" key="3">
    <source>
        <dbReference type="EMBL" id="RBA48639.1"/>
    </source>
</evidence>
<organism evidence="3 4">
    <name type="scientific">Acinetobacter junii</name>
    <dbReference type="NCBI Taxonomy" id="40215"/>
    <lineage>
        <taxon>Bacteria</taxon>
        <taxon>Pseudomonadati</taxon>
        <taxon>Pseudomonadota</taxon>
        <taxon>Gammaproteobacteria</taxon>
        <taxon>Moraxellales</taxon>
        <taxon>Moraxellaceae</taxon>
        <taxon>Acinetobacter</taxon>
    </lineage>
</organism>
<dbReference type="SUPFAM" id="SSF56214">
    <property type="entry name" value="4'-phosphopantetheinyl transferase"/>
    <property type="match status" value="2"/>
</dbReference>
<sequence>MSQRKIELHVQTLDNILDLQQSDFSDFRSFNDYKKQQIKQFRNQLLSQHLGCDLSDLDFAKHEHGKPYLTSHMLNFNHSHSKKSYVLGLSDQILDIGVDLEELERKVRFDAFAKHAFHPKEYEIWQQLDEDREYWFKVWTTKEAVLKASGLGIRLDLNTLNTNVHPEQQGGMCSHPLIGTFGYQNFSLNQKIILTIAWRAELSCRGFQFPDIQVIQHD</sequence>
<dbReference type="GO" id="GO:0008897">
    <property type="term" value="F:holo-[acyl-carrier-protein] synthase activity"/>
    <property type="evidence" value="ECO:0007669"/>
    <property type="project" value="InterPro"/>
</dbReference>
<proteinExistence type="inferred from homology"/>